<feature type="domain" description="Synaptonemal complex protein 2 armadillo-repeat-like" evidence="7">
    <location>
        <begin position="8"/>
        <end position="186"/>
    </location>
</feature>
<dbReference type="EMBL" id="AKHW03001485">
    <property type="protein sequence ID" value="KYO42013.1"/>
    <property type="molecule type" value="Genomic_DNA"/>
</dbReference>
<name>A0A151NZ49_ALLMI</name>
<evidence type="ECO:0000259" key="8">
    <source>
        <dbReference type="Pfam" id="PF18584"/>
    </source>
</evidence>
<dbReference type="RefSeq" id="XP_019340018.1">
    <property type="nucleotide sequence ID" value="XM_019484473.2"/>
</dbReference>
<comment type="caution">
    <text evidence="9">The sequence shown here is derived from an EMBL/GenBank/DDBJ whole genome shotgun (WGS) entry which is preliminary data.</text>
</comment>
<dbReference type="Pfam" id="PF18581">
    <property type="entry name" value="SYCP2_ARLD"/>
    <property type="match status" value="1"/>
</dbReference>
<organism evidence="9 10">
    <name type="scientific">Alligator mississippiensis</name>
    <name type="common">American alligator</name>
    <dbReference type="NCBI Taxonomy" id="8496"/>
    <lineage>
        <taxon>Eukaryota</taxon>
        <taxon>Metazoa</taxon>
        <taxon>Chordata</taxon>
        <taxon>Craniata</taxon>
        <taxon>Vertebrata</taxon>
        <taxon>Euteleostomi</taxon>
        <taxon>Archelosauria</taxon>
        <taxon>Archosauria</taxon>
        <taxon>Crocodylia</taxon>
        <taxon>Alligatoridae</taxon>
        <taxon>Alligatorinae</taxon>
        <taxon>Alligator</taxon>
    </lineage>
</organism>
<dbReference type="CTD" id="10388"/>
<evidence type="ECO:0000256" key="5">
    <source>
        <dbReference type="ARBA" id="ARBA00023242"/>
    </source>
</evidence>
<dbReference type="STRING" id="8496.A0A151NZ49"/>
<feature type="compositionally biased region" description="Low complexity" evidence="6">
    <location>
        <begin position="1250"/>
        <end position="1259"/>
    </location>
</feature>
<feature type="compositionally biased region" description="Basic residues" evidence="6">
    <location>
        <begin position="896"/>
        <end position="907"/>
    </location>
</feature>
<dbReference type="GeneID" id="102576859"/>
<dbReference type="eggNOG" id="ENOG502QVM5">
    <property type="taxonomic scope" value="Eukaryota"/>
</dbReference>
<evidence type="ECO:0000256" key="6">
    <source>
        <dbReference type="SAM" id="MobiDB-lite"/>
    </source>
</evidence>
<feature type="compositionally biased region" description="Basic and acidic residues" evidence="6">
    <location>
        <begin position="908"/>
        <end position="923"/>
    </location>
</feature>
<dbReference type="GO" id="GO:0000800">
    <property type="term" value="C:lateral element"/>
    <property type="evidence" value="ECO:0007669"/>
    <property type="project" value="TreeGrafter"/>
</dbReference>
<dbReference type="GO" id="GO:0000779">
    <property type="term" value="C:condensed chromosome, centromeric region"/>
    <property type="evidence" value="ECO:0007669"/>
    <property type="project" value="TreeGrafter"/>
</dbReference>
<accession>A0A151NZ49</accession>
<evidence type="ECO:0000256" key="3">
    <source>
        <dbReference type="ARBA" id="ARBA00007960"/>
    </source>
</evidence>
<keyword evidence="10" id="KW-1185">Reference proteome</keyword>
<dbReference type="InterPro" id="IPR040560">
    <property type="entry name" value="SYCP2_SLD"/>
</dbReference>
<evidence type="ECO:0000313" key="10">
    <source>
        <dbReference type="Proteomes" id="UP000050525"/>
    </source>
</evidence>
<evidence type="ECO:0000256" key="2">
    <source>
        <dbReference type="ARBA" id="ARBA00004286"/>
    </source>
</evidence>
<feature type="region of interest" description="Disordered" evidence="6">
    <location>
        <begin position="1245"/>
        <end position="1282"/>
    </location>
</feature>
<comment type="subcellular location">
    <subcellularLocation>
        <location evidence="2">Chromosome</location>
    </subcellularLocation>
    <subcellularLocation>
        <location evidence="1">Nucleus</location>
    </subcellularLocation>
</comment>
<dbReference type="InterPro" id="IPR024835">
    <property type="entry name" value="SYCP2-like"/>
</dbReference>
<feature type="region of interest" description="Disordered" evidence="6">
    <location>
        <begin position="894"/>
        <end position="956"/>
    </location>
</feature>
<dbReference type="GO" id="GO:0007143">
    <property type="term" value="P:female meiotic nuclear division"/>
    <property type="evidence" value="ECO:0007669"/>
    <property type="project" value="TreeGrafter"/>
</dbReference>
<dbReference type="Pfam" id="PF18584">
    <property type="entry name" value="SYCP2_SLD"/>
    <property type="match status" value="1"/>
</dbReference>
<dbReference type="PANTHER" id="PTHR15607">
    <property type="entry name" value="SYNAPTONEMAL COMPLEX PROTEIN-RELATED"/>
    <property type="match status" value="1"/>
</dbReference>
<dbReference type="GO" id="GO:0007140">
    <property type="term" value="P:male meiotic nuclear division"/>
    <property type="evidence" value="ECO:0007669"/>
    <property type="project" value="TreeGrafter"/>
</dbReference>
<dbReference type="InterPro" id="IPR041322">
    <property type="entry name" value="SYCP2_ARLD"/>
</dbReference>
<dbReference type="KEGG" id="amj:102576859"/>
<comment type="similarity">
    <text evidence="3">Belongs to the SYCP2 family.</text>
</comment>
<gene>
    <name evidence="9" type="primary">SYCP2</name>
    <name evidence="9" type="ORF">Y1Q_0002667</name>
</gene>
<evidence type="ECO:0000256" key="4">
    <source>
        <dbReference type="ARBA" id="ARBA00022454"/>
    </source>
</evidence>
<keyword evidence="5" id="KW-0539">Nucleus</keyword>
<dbReference type="OrthoDB" id="10256849at2759"/>
<reference evidence="9 10" key="1">
    <citation type="journal article" date="2012" name="Genome Biol.">
        <title>Sequencing three crocodilian genomes to illuminate the evolution of archosaurs and amniotes.</title>
        <authorList>
            <person name="St John J.A."/>
            <person name="Braun E.L."/>
            <person name="Isberg S.R."/>
            <person name="Miles L.G."/>
            <person name="Chong A.Y."/>
            <person name="Gongora J."/>
            <person name="Dalzell P."/>
            <person name="Moran C."/>
            <person name="Bed'hom B."/>
            <person name="Abzhanov A."/>
            <person name="Burgess S.C."/>
            <person name="Cooksey A.M."/>
            <person name="Castoe T.A."/>
            <person name="Crawford N.G."/>
            <person name="Densmore L.D."/>
            <person name="Drew J.C."/>
            <person name="Edwards S.V."/>
            <person name="Faircloth B.C."/>
            <person name="Fujita M.K."/>
            <person name="Greenwold M.J."/>
            <person name="Hoffmann F.G."/>
            <person name="Howard J.M."/>
            <person name="Iguchi T."/>
            <person name="Janes D.E."/>
            <person name="Khan S.Y."/>
            <person name="Kohno S."/>
            <person name="de Koning A.J."/>
            <person name="Lance S.L."/>
            <person name="McCarthy F.M."/>
            <person name="McCormack J.E."/>
            <person name="Merchant M.E."/>
            <person name="Peterson D.G."/>
            <person name="Pollock D.D."/>
            <person name="Pourmand N."/>
            <person name="Raney B.J."/>
            <person name="Roessler K.A."/>
            <person name="Sanford J.R."/>
            <person name="Sawyer R.H."/>
            <person name="Schmidt C.J."/>
            <person name="Triplett E.W."/>
            <person name="Tuberville T.D."/>
            <person name="Venegas-Anaya M."/>
            <person name="Howard J.T."/>
            <person name="Jarvis E.D."/>
            <person name="Guillette L.J.Jr."/>
            <person name="Glenn T.C."/>
            <person name="Green R.E."/>
            <person name="Ray D.A."/>
        </authorList>
    </citation>
    <scope>NUCLEOTIDE SEQUENCE [LARGE SCALE GENOMIC DNA]</scope>
    <source>
        <strain evidence="9">KSC_2009_1</strain>
    </source>
</reference>
<evidence type="ECO:0000259" key="7">
    <source>
        <dbReference type="Pfam" id="PF18581"/>
    </source>
</evidence>
<dbReference type="Proteomes" id="UP000050525">
    <property type="component" value="Unassembled WGS sequence"/>
</dbReference>
<protein>
    <submittedName>
        <fullName evidence="9">Synaptonemal complex protein 2 isoform A</fullName>
    </submittedName>
</protein>
<feature type="region of interest" description="Disordered" evidence="6">
    <location>
        <begin position="975"/>
        <end position="1103"/>
    </location>
</feature>
<evidence type="ECO:0000256" key="1">
    <source>
        <dbReference type="ARBA" id="ARBA00004123"/>
    </source>
</evidence>
<dbReference type="PANTHER" id="PTHR15607:SF12">
    <property type="entry name" value="SYNAPTONEMAL COMPLEX PROTEIN 2"/>
    <property type="match status" value="1"/>
</dbReference>
<evidence type="ECO:0000313" key="9">
    <source>
        <dbReference type="EMBL" id="KYO42013.1"/>
    </source>
</evidence>
<sequence>MPAKPDVQLEKCLDDATRKNNFLSLEQFLQKESNDGIAHKCSKQFFNKLDKLICRELDKKEVKNVSTLLNSLQKFGKNISIQGEDGIPAMIKYGLVEKMVNWFEKAKEILIYKGNEKNEVLESLIEDFFDVLMIVHDTNTEGKIQILESFILRTCALVADVRMNFYIQQEAVRKLNVMLDTMPRDARKKIISTKEMLLIMNDMGKRILDAGDYDLQVAITEALCRMTSEKQRGELARQWFSMEFVTNAFKGIKDSEFETDCRKFLNQVNGILGDKRRVFTYPCLAAVLDKHELQIPLDENLEEFWIDFNVGSRSISFYVAADDEDHQWETVVIPEEEVEMYSLEEKESKKLLTVILKNSMTICNQEGGQILLYFDPVLEIIDVVRKVYGANKCKGFTRKQAISVAKTSVHIIFDESGSQVLVPESQLSPCIKGKSEIENKSNKSIKQQRYDAQKNMNKNTKQDNCEHIQSKIITPSKRKVSEATVVVPRTGSLPDRSPLVFVSTSTPRKGRFKLPLQMMNSSERTNSSLTEGGIKNLILEPAGACMSSVSESLKRNNSAEKQISAEEVLKMMQSETDSKTSQKQMLDELLDIVPDSQPLERNDKSLLPGILEISSDENKTWKKRACSVPESIITSCDKQKTNTSAGYASHQVSILSERASKQRAFCSIFESTSPKCQSRNIEKKQKSEANKMKEEYCRMQTGQSLTTPKHLEQKILCTEATDTRSIPEITPFKSIHPTRMAEKSLMNVNLMEYRDKKGTSNCKSSEKKAKSKETAEAAESLINKISDRYKKKNDSKCARKVTESLGNNRSLNKSGFSANKEIVQNRSYRNLKTATTLNISAGYVDDVYNFNTSGFDEPTIKLGIQKVHVTKLKANTNPTKKLNPDEKKTVIEKKEGKKARNNQNKKHLFSDTDTEYRGDDSKTDVSWLQESSRKHKPQLTDYSRNQNLKKPKRVETTEVVPEAADLMDIFKEEKTKNKKVPACKKTSTKTNESIKQTVKPERPRRAALSKKSYKDLSNSESESEEEALEYPVKLKMQKEHENGQNKTVKQKKTTGSTHSEKEVTRKQQIIKNKSKDLARQRKKKGLPVPATESPASIETVRSAEKLSEEALIQEHISMERSTSSLQDPTPEKDSLDTVKLMSINMLHATKKNDQHTSLNQSPENTVRKSMFENENFSPGLSPVSLPSLTAVTIDKTVTSRKVIEVSVPDVELSNINEAIQLENYLSGKLAIEEMKDLTKNIMQSKREESLSLSQLTTSSGDREQSWRKDPVGHIHESGPSIHSNLKRMYCSDIESDSDEMMEMRKEEDEKRKRKIKLLPKKLFKADEDIASSRVTESISTVSINDLFTTDGEAWEPGCSSVGIYQKLHKEFTRKIQSRSRRMDHFNKQSLKTAQQHLTTMTYELHECRIKQLDKFHVAIMEELESFEKDSHSLKNMEKEFLSFWKKQTNTFSVYRRNEQKRIQILKTSFEKNIYQSVEYEENILTSEMHLMKEDMKGLQEKLLKEMQEEELFNVRRGLQTLFLSEGRKF</sequence>
<keyword evidence="4" id="KW-0158">Chromosome</keyword>
<proteinExistence type="inferred from homology"/>
<dbReference type="RefSeq" id="XP_006271806.3">
    <property type="nucleotide sequence ID" value="XM_006271744.4"/>
</dbReference>
<feature type="domain" description="Synaptonemal complex protein 2 Spt16M-like" evidence="8">
    <location>
        <begin position="278"/>
        <end position="389"/>
    </location>
</feature>
<feature type="compositionally biased region" description="Basic and acidic residues" evidence="6">
    <location>
        <begin position="1260"/>
        <end position="1276"/>
    </location>
</feature>